<dbReference type="GO" id="GO:0030246">
    <property type="term" value="F:carbohydrate binding"/>
    <property type="evidence" value="ECO:0007669"/>
    <property type="project" value="InterPro"/>
</dbReference>
<evidence type="ECO:0000313" key="9">
    <source>
        <dbReference type="Proteomes" id="UP000249842"/>
    </source>
</evidence>
<sequence>MIAALPLVAAAGVAAAAPRPFGDDAVQALAQDLARQPYRAPAPDLPPVLGKLDYDAYRDIRFDPARALWKAERLPFQLQFFHRGGLFHDRVDLYELHDGQVTPIAYSSDQFVFKHGAPTGLPPSLGFAGFRIHAPINRASYFDEVAVFLGATYFRAVARGMLYGLSGRGLAIGTGEAEEFPAFRAFWIERPGAGARSLTVLALMDSQSCAGAFRFVITPGDTTTFDVTARIFPRRAIANAGIAPLTSMFLFSGDGGRRFDDFRPQVHDSDGLAVAEAGGARAWRPLVNPAAVQTSAIPARTAQGFGLQQREQRFEAYQDLEAHYEQRPSLWVEPCGDWGAGEVRLVELPSNTETEDNIAAFWTPAAPLRAGTPATFAYRLHWGPPAPPGVLARVVRTRSGAGVVAGRRRFVVDYDLPRGVSVEGLTVQATTSSGQLREVVLHPNPQTGGARLSFELEPAGPRTDLRAVLLKSGTPCSEAWLYRWSA</sequence>
<dbReference type="AlphaFoldDB" id="A0A328AXA0"/>
<dbReference type="OrthoDB" id="9777817at2"/>
<dbReference type="GO" id="GO:0003824">
    <property type="term" value="F:catalytic activity"/>
    <property type="evidence" value="ECO:0007669"/>
    <property type="project" value="InterPro"/>
</dbReference>
<dbReference type="InterPro" id="IPR013783">
    <property type="entry name" value="Ig-like_fold"/>
</dbReference>
<dbReference type="UniPathway" id="UPA00637"/>
<evidence type="ECO:0000256" key="5">
    <source>
        <dbReference type="ARBA" id="ARBA00022764"/>
    </source>
</evidence>
<dbReference type="Pfam" id="PF04349">
    <property type="entry name" value="MdoG"/>
    <property type="match status" value="1"/>
</dbReference>
<dbReference type="Gene3D" id="2.60.40.10">
    <property type="entry name" value="Immunoglobulins"/>
    <property type="match status" value="1"/>
</dbReference>
<keyword evidence="4 6" id="KW-0732">Signal</keyword>
<feature type="chain" id="PRO_5016250024" evidence="6">
    <location>
        <begin position="17"/>
        <end position="486"/>
    </location>
</feature>
<name>A0A328AXA0_9CAUL</name>
<dbReference type="InterPro" id="IPR014718">
    <property type="entry name" value="GH-type_carb-bd"/>
</dbReference>
<keyword evidence="9" id="KW-1185">Reference proteome</keyword>
<dbReference type="PANTHER" id="PTHR30504">
    <property type="entry name" value="GLUCANS BIOSYNTHESIS PROTEIN"/>
    <property type="match status" value="1"/>
</dbReference>
<gene>
    <name evidence="8" type="ORF">DJ021_03190</name>
</gene>
<evidence type="ECO:0000256" key="6">
    <source>
        <dbReference type="SAM" id="SignalP"/>
    </source>
</evidence>
<dbReference type="SUPFAM" id="SSF74650">
    <property type="entry name" value="Galactose mutarotase-like"/>
    <property type="match status" value="1"/>
</dbReference>
<comment type="subcellular location">
    <subcellularLocation>
        <location evidence="1">Periplasm</location>
    </subcellularLocation>
</comment>
<dbReference type="InterPro" id="IPR014438">
    <property type="entry name" value="Glucan_biosyn_MdoG/MdoD"/>
</dbReference>
<dbReference type="PANTHER" id="PTHR30504:SF2">
    <property type="entry name" value="GLUCANS BIOSYNTHESIS PROTEIN G"/>
    <property type="match status" value="1"/>
</dbReference>
<comment type="pathway">
    <text evidence="2">Glycan metabolism; osmoregulated periplasmic glucan (OPG) biosynthesis.</text>
</comment>
<accession>A0A328AXA0</accession>
<dbReference type="InterPro" id="IPR014756">
    <property type="entry name" value="Ig_E-set"/>
</dbReference>
<feature type="domain" description="Glucan biosynthesis periplasmic MdoG C-terminal" evidence="7">
    <location>
        <begin position="21"/>
        <end position="484"/>
    </location>
</feature>
<organism evidence="8 9">
    <name type="scientific">Phenylobacterium hankyongense</name>
    <dbReference type="NCBI Taxonomy" id="1813876"/>
    <lineage>
        <taxon>Bacteria</taxon>
        <taxon>Pseudomonadati</taxon>
        <taxon>Pseudomonadota</taxon>
        <taxon>Alphaproteobacteria</taxon>
        <taxon>Caulobacterales</taxon>
        <taxon>Caulobacteraceae</taxon>
        <taxon>Phenylobacterium</taxon>
    </lineage>
</organism>
<dbReference type="FunFam" id="2.70.98.10:FF:000001">
    <property type="entry name" value="Glucans biosynthesis protein G"/>
    <property type="match status" value="1"/>
</dbReference>
<reference evidence="9" key="1">
    <citation type="submission" date="2018-05" db="EMBL/GenBank/DDBJ databases">
        <authorList>
            <person name="Li X."/>
        </authorList>
    </citation>
    <scope>NUCLEOTIDE SEQUENCE [LARGE SCALE GENOMIC DNA]</scope>
    <source>
        <strain evidence="9">HKS-05</strain>
    </source>
</reference>
<dbReference type="Proteomes" id="UP000249842">
    <property type="component" value="Unassembled WGS sequence"/>
</dbReference>
<evidence type="ECO:0000256" key="4">
    <source>
        <dbReference type="ARBA" id="ARBA00022729"/>
    </source>
</evidence>
<dbReference type="EMBL" id="QFYP01000001">
    <property type="protein sequence ID" value="RAK58875.1"/>
    <property type="molecule type" value="Genomic_DNA"/>
</dbReference>
<evidence type="ECO:0000259" key="7">
    <source>
        <dbReference type="Pfam" id="PF04349"/>
    </source>
</evidence>
<dbReference type="InterPro" id="IPR011013">
    <property type="entry name" value="Gal_mutarotase_sf_dom"/>
</dbReference>
<evidence type="ECO:0000256" key="3">
    <source>
        <dbReference type="ARBA" id="ARBA00009284"/>
    </source>
</evidence>
<proteinExistence type="inferred from homology"/>
<comment type="similarity">
    <text evidence="3">Belongs to the OpgD/OpgG family.</text>
</comment>
<dbReference type="GO" id="GO:0051274">
    <property type="term" value="P:beta-glucan biosynthetic process"/>
    <property type="evidence" value="ECO:0007669"/>
    <property type="project" value="TreeGrafter"/>
</dbReference>
<feature type="signal peptide" evidence="6">
    <location>
        <begin position="1"/>
        <end position="16"/>
    </location>
</feature>
<evidence type="ECO:0000313" key="8">
    <source>
        <dbReference type="EMBL" id="RAK58875.1"/>
    </source>
</evidence>
<dbReference type="Gene3D" id="2.70.98.10">
    <property type="match status" value="1"/>
</dbReference>
<dbReference type="InterPro" id="IPR007444">
    <property type="entry name" value="Glucan_biosyn_MdoG_C"/>
</dbReference>
<keyword evidence="5" id="KW-0574">Periplasm</keyword>
<evidence type="ECO:0000256" key="2">
    <source>
        <dbReference type="ARBA" id="ARBA00005001"/>
    </source>
</evidence>
<comment type="caution">
    <text evidence="8">The sequence shown here is derived from an EMBL/GenBank/DDBJ whole genome shotgun (WGS) entry which is preliminary data.</text>
</comment>
<protein>
    <submittedName>
        <fullName evidence="8">Glucan biosynthesis protein D</fullName>
    </submittedName>
</protein>
<evidence type="ECO:0000256" key="1">
    <source>
        <dbReference type="ARBA" id="ARBA00004418"/>
    </source>
</evidence>
<dbReference type="GO" id="GO:0030288">
    <property type="term" value="C:outer membrane-bounded periplasmic space"/>
    <property type="evidence" value="ECO:0007669"/>
    <property type="project" value="TreeGrafter"/>
</dbReference>
<dbReference type="SUPFAM" id="SSF81296">
    <property type="entry name" value="E set domains"/>
    <property type="match status" value="1"/>
</dbReference>
<dbReference type="PIRSF" id="PIRSF006281">
    <property type="entry name" value="MdoG"/>
    <property type="match status" value="1"/>
</dbReference>